<evidence type="ECO:0000313" key="3">
    <source>
        <dbReference type="Proteomes" id="UP000186469"/>
    </source>
</evidence>
<dbReference type="SUPFAM" id="SSF46955">
    <property type="entry name" value="Putative DNA-binding domain"/>
    <property type="match status" value="1"/>
</dbReference>
<gene>
    <name evidence="2" type="ORF">SAMN02745728_02350</name>
</gene>
<accession>A0A1M7TPV6</accession>
<keyword evidence="3" id="KW-1185">Reference proteome</keyword>
<dbReference type="InterPro" id="IPR009061">
    <property type="entry name" value="DNA-bd_dom_put_sf"/>
</dbReference>
<dbReference type="RefSeq" id="WP_072698011.1">
    <property type="nucleotide sequence ID" value="NZ_FRDI01000018.1"/>
</dbReference>
<reference evidence="2 3" key="1">
    <citation type="submission" date="2016-12" db="EMBL/GenBank/DDBJ databases">
        <authorList>
            <person name="Song W.-J."/>
            <person name="Kurnit D.M."/>
        </authorList>
    </citation>
    <scope>NUCLEOTIDE SEQUENCE [LARGE SCALE GENOMIC DNA]</scope>
    <source>
        <strain evidence="2 3">DSM 11393</strain>
    </source>
</reference>
<dbReference type="Pfam" id="PF12728">
    <property type="entry name" value="HTH_17"/>
    <property type="match status" value="1"/>
</dbReference>
<dbReference type="STRING" id="1121455.SAMN02745728_02350"/>
<feature type="domain" description="Helix-turn-helix" evidence="1">
    <location>
        <begin position="19"/>
        <end position="70"/>
    </location>
</feature>
<dbReference type="InterPro" id="IPR041657">
    <property type="entry name" value="HTH_17"/>
</dbReference>
<proteinExistence type="predicted"/>
<evidence type="ECO:0000313" key="2">
    <source>
        <dbReference type="EMBL" id="SHN72774.1"/>
    </source>
</evidence>
<sequence>MKKINFNHNSAVNLTKTTWLTEKQVASITGFSLSKLQKDRFHSTGLTYSKIGRAVRYSLEDLHAYMEQHRVVPYGQEG</sequence>
<dbReference type="AlphaFoldDB" id="A0A1M7TPV6"/>
<evidence type="ECO:0000259" key="1">
    <source>
        <dbReference type="Pfam" id="PF12728"/>
    </source>
</evidence>
<protein>
    <recommendedName>
        <fullName evidence="1">Helix-turn-helix domain-containing protein</fullName>
    </recommendedName>
</protein>
<organism evidence="2 3">
    <name type="scientific">Desulfovibrio litoralis DSM 11393</name>
    <dbReference type="NCBI Taxonomy" id="1121455"/>
    <lineage>
        <taxon>Bacteria</taxon>
        <taxon>Pseudomonadati</taxon>
        <taxon>Thermodesulfobacteriota</taxon>
        <taxon>Desulfovibrionia</taxon>
        <taxon>Desulfovibrionales</taxon>
        <taxon>Desulfovibrionaceae</taxon>
        <taxon>Desulfovibrio</taxon>
    </lineage>
</organism>
<name>A0A1M7TPV6_9BACT</name>
<dbReference type="EMBL" id="FRDI01000018">
    <property type="protein sequence ID" value="SHN72774.1"/>
    <property type="molecule type" value="Genomic_DNA"/>
</dbReference>
<dbReference type="Proteomes" id="UP000186469">
    <property type="component" value="Unassembled WGS sequence"/>
</dbReference>